<dbReference type="SUPFAM" id="SSF55120">
    <property type="entry name" value="Pseudouridine synthase"/>
    <property type="match status" value="1"/>
</dbReference>
<protein>
    <recommendedName>
        <fullName evidence="4">Pseudouridine synthase</fullName>
        <ecNumber evidence="4">5.4.99.-</ecNumber>
    </recommendedName>
</protein>
<dbReference type="OrthoDB" id="9807213at2"/>
<evidence type="ECO:0000313" key="7">
    <source>
        <dbReference type="Proteomes" id="UP000014975"/>
    </source>
</evidence>
<dbReference type="eggNOG" id="COG1187">
    <property type="taxonomic scope" value="Bacteria"/>
</dbReference>
<dbReference type="STRING" id="1121439.dsat_1538"/>
<dbReference type="InterPro" id="IPR042092">
    <property type="entry name" value="PsdUridine_s_RsuA/RluB/E/F_cat"/>
</dbReference>
<dbReference type="InterPro" id="IPR050343">
    <property type="entry name" value="RsuA_PseudoU_synthase"/>
</dbReference>
<dbReference type="EC" id="5.4.99.-" evidence="4"/>
<dbReference type="CDD" id="cd02870">
    <property type="entry name" value="PseudoU_synth_RsuA_like"/>
    <property type="match status" value="1"/>
</dbReference>
<dbReference type="NCBIfam" id="TIGR00093">
    <property type="entry name" value="pseudouridine synthase"/>
    <property type="match status" value="1"/>
</dbReference>
<dbReference type="GO" id="GO:0120159">
    <property type="term" value="F:rRNA pseudouridine synthase activity"/>
    <property type="evidence" value="ECO:0007669"/>
    <property type="project" value="UniProtKB-ARBA"/>
</dbReference>
<dbReference type="InterPro" id="IPR020094">
    <property type="entry name" value="TruA/RsuA/RluB/E/F_N"/>
</dbReference>
<dbReference type="InterPro" id="IPR018496">
    <property type="entry name" value="PsdUridine_synth_RsuA/RluB_CS"/>
</dbReference>
<dbReference type="Pfam" id="PF01479">
    <property type="entry name" value="S4"/>
    <property type="match status" value="1"/>
</dbReference>
<evidence type="ECO:0000256" key="4">
    <source>
        <dbReference type="RuleBase" id="RU003887"/>
    </source>
</evidence>
<evidence type="ECO:0000313" key="6">
    <source>
        <dbReference type="EMBL" id="EPR30398.1"/>
    </source>
</evidence>
<dbReference type="GO" id="GO:0000455">
    <property type="term" value="P:enzyme-directed rRNA pseudouridine synthesis"/>
    <property type="evidence" value="ECO:0007669"/>
    <property type="project" value="UniProtKB-ARBA"/>
</dbReference>
<dbReference type="FunFam" id="3.10.290.10:FF:000003">
    <property type="entry name" value="Pseudouridine synthase"/>
    <property type="match status" value="1"/>
</dbReference>
<dbReference type="Gene3D" id="3.30.70.1560">
    <property type="entry name" value="Alpha-L RNA-binding motif"/>
    <property type="match status" value="1"/>
</dbReference>
<evidence type="ECO:0000259" key="5">
    <source>
        <dbReference type="SMART" id="SM00363"/>
    </source>
</evidence>
<dbReference type="PROSITE" id="PS50889">
    <property type="entry name" value="S4"/>
    <property type="match status" value="1"/>
</dbReference>
<dbReference type="GO" id="GO:0003723">
    <property type="term" value="F:RNA binding"/>
    <property type="evidence" value="ECO:0007669"/>
    <property type="project" value="UniProtKB-KW"/>
</dbReference>
<accession>S7UDW0</accession>
<dbReference type="CDD" id="cd00165">
    <property type="entry name" value="S4"/>
    <property type="match status" value="1"/>
</dbReference>
<keyword evidence="7" id="KW-1185">Reference proteome</keyword>
<dbReference type="InterPro" id="IPR020103">
    <property type="entry name" value="PsdUridine_synth_cat_dom_sf"/>
</dbReference>
<evidence type="ECO:0000256" key="1">
    <source>
        <dbReference type="ARBA" id="ARBA00008348"/>
    </source>
</evidence>
<organism evidence="6 7">
    <name type="scientific">Alkalidesulfovibrio alkalitolerans DSM 16529</name>
    <dbReference type="NCBI Taxonomy" id="1121439"/>
    <lineage>
        <taxon>Bacteria</taxon>
        <taxon>Pseudomonadati</taxon>
        <taxon>Thermodesulfobacteriota</taxon>
        <taxon>Desulfovibrionia</taxon>
        <taxon>Desulfovibrionales</taxon>
        <taxon>Desulfovibrionaceae</taxon>
        <taxon>Alkalidesulfovibrio</taxon>
    </lineage>
</organism>
<evidence type="ECO:0000256" key="3">
    <source>
        <dbReference type="PROSITE-ProRule" id="PRU00182"/>
    </source>
</evidence>
<dbReference type="InterPro" id="IPR036986">
    <property type="entry name" value="S4_RNA-bd_sf"/>
</dbReference>
<name>S7UDW0_9BACT</name>
<evidence type="ECO:0000256" key="2">
    <source>
        <dbReference type="ARBA" id="ARBA00023235"/>
    </source>
</evidence>
<dbReference type="PANTHER" id="PTHR47683">
    <property type="entry name" value="PSEUDOURIDINE SYNTHASE FAMILY PROTEIN-RELATED"/>
    <property type="match status" value="1"/>
</dbReference>
<feature type="domain" description="RNA-binding S4" evidence="5">
    <location>
        <begin position="23"/>
        <end position="81"/>
    </location>
</feature>
<dbReference type="Proteomes" id="UP000014975">
    <property type="component" value="Unassembled WGS sequence"/>
</dbReference>
<comment type="caution">
    <text evidence="6">The sequence shown here is derived from an EMBL/GenBank/DDBJ whole genome shotgun (WGS) entry which is preliminary data.</text>
</comment>
<dbReference type="EMBL" id="ATHI01000032">
    <property type="protein sequence ID" value="EPR30398.1"/>
    <property type="molecule type" value="Genomic_DNA"/>
</dbReference>
<comment type="similarity">
    <text evidence="1 4">Belongs to the pseudouridine synthase RsuA family.</text>
</comment>
<dbReference type="Gene3D" id="3.30.70.580">
    <property type="entry name" value="Pseudouridine synthase I, catalytic domain, N-terminal subdomain"/>
    <property type="match status" value="1"/>
</dbReference>
<dbReference type="SMART" id="SM00363">
    <property type="entry name" value="S4"/>
    <property type="match status" value="1"/>
</dbReference>
<dbReference type="PANTHER" id="PTHR47683:SF2">
    <property type="entry name" value="RNA-BINDING S4 DOMAIN-CONTAINING PROTEIN"/>
    <property type="match status" value="1"/>
</dbReference>
<reference evidence="6 7" key="1">
    <citation type="journal article" date="2013" name="Genome Announc.">
        <title>Draft genome sequences for three mercury-methylating, sulfate-reducing bacteria.</title>
        <authorList>
            <person name="Brown S.D."/>
            <person name="Hurt R.A.Jr."/>
            <person name="Gilmour C.C."/>
            <person name="Elias D.A."/>
        </authorList>
    </citation>
    <scope>NUCLEOTIDE SEQUENCE [LARGE SCALE GENOMIC DNA]</scope>
    <source>
        <strain evidence="6 7">DSM 16529</strain>
    </source>
</reference>
<dbReference type="Gene3D" id="3.10.290.10">
    <property type="entry name" value="RNA-binding S4 domain"/>
    <property type="match status" value="1"/>
</dbReference>
<dbReference type="Pfam" id="PF00849">
    <property type="entry name" value="PseudoU_synth_2"/>
    <property type="match status" value="1"/>
</dbReference>
<keyword evidence="2 4" id="KW-0413">Isomerase</keyword>
<dbReference type="RefSeq" id="WP_020888234.1">
    <property type="nucleotide sequence ID" value="NZ_ATHI01000032.1"/>
</dbReference>
<dbReference type="AlphaFoldDB" id="S7UDW0"/>
<dbReference type="InterPro" id="IPR000748">
    <property type="entry name" value="PsdUridine_synth_RsuA/RluB/E/F"/>
</dbReference>
<dbReference type="InterPro" id="IPR006145">
    <property type="entry name" value="PsdUridine_synth_RsuA/RluA"/>
</dbReference>
<gene>
    <name evidence="6" type="ORF">dsat_1538</name>
</gene>
<proteinExistence type="inferred from homology"/>
<dbReference type="SUPFAM" id="SSF55174">
    <property type="entry name" value="Alpha-L RNA-binding motif"/>
    <property type="match status" value="1"/>
</dbReference>
<keyword evidence="3" id="KW-0694">RNA-binding</keyword>
<dbReference type="InterPro" id="IPR002942">
    <property type="entry name" value="S4_RNA-bd"/>
</dbReference>
<dbReference type="PROSITE" id="PS01149">
    <property type="entry name" value="PSI_RSU"/>
    <property type="match status" value="1"/>
</dbReference>
<sequence length="266" mass="28733">MPAPREPAKRGRAADNEDGSTALRLNKALAQAGVCSRRAADDLIFAGRVTVNGETVTEPGRRVDPGTDRVAVDGRPLAAPPPRHVYVLLHKPVGVVTTLSDPEGRPTVLALLPASMRKRRIVPVGRLDVMSEGLLLLTDDGELVNRMTHPRHHVPKTYALTVRGAVDEAALGTMRRGMRLAEGEKLAPVEARIVGRTRESTLLELVLRQGVNRQIRRMCRDLGLTVQKLKRTAIGPLALGDLGPGKARELTRGEIGRLRSALGLTA</sequence>
<dbReference type="PATRIC" id="fig|1121439.3.peg.2925"/>